<dbReference type="InterPro" id="IPR021359">
    <property type="entry name" value="DUF2812"/>
</dbReference>
<keyword evidence="1" id="KW-0472">Membrane</keyword>
<dbReference type="GeneID" id="98915497"/>
<comment type="caution">
    <text evidence="2">The sequence shown here is derived from an EMBL/GenBank/DDBJ whole genome shotgun (WGS) entry which is preliminary data.</text>
</comment>
<feature type="transmembrane region" description="Helical" evidence="1">
    <location>
        <begin position="191"/>
        <end position="210"/>
    </location>
</feature>
<keyword evidence="3" id="KW-1185">Reference proteome</keyword>
<accession>A0A4V2W571</accession>
<reference evidence="2 3" key="1">
    <citation type="submission" date="2019-03" db="EMBL/GenBank/DDBJ databases">
        <title>Genomic Encyclopedia of Type Strains, Phase IV (KMG-IV): sequencing the most valuable type-strain genomes for metagenomic binning, comparative biology and taxonomic classification.</title>
        <authorList>
            <person name="Goeker M."/>
        </authorList>
    </citation>
    <scope>NUCLEOTIDE SEQUENCE [LARGE SCALE GENOMIC DNA]</scope>
    <source>
        <strain evidence="2 3">DSM 29487</strain>
    </source>
</reference>
<keyword evidence="1" id="KW-1133">Transmembrane helix</keyword>
<dbReference type="Pfam" id="PF11193">
    <property type="entry name" value="DUF2812"/>
    <property type="match status" value="1"/>
</dbReference>
<evidence type="ECO:0000256" key="1">
    <source>
        <dbReference type="SAM" id="Phobius"/>
    </source>
</evidence>
<evidence type="ECO:0000313" key="2">
    <source>
        <dbReference type="EMBL" id="TCV98619.1"/>
    </source>
</evidence>
<evidence type="ECO:0000313" key="3">
    <source>
        <dbReference type="Proteomes" id="UP000295515"/>
    </source>
</evidence>
<dbReference type="AlphaFoldDB" id="A0A4V2W571"/>
<dbReference type="Proteomes" id="UP000295515">
    <property type="component" value="Unassembled WGS sequence"/>
</dbReference>
<sequence>MKYKYKFVSNYYVYEDDLLEEFRQMSLKGYSLKEVGYFFYKFERDDHIYKYQFDYQTPSEEYLETIKALGYEYLGKTRNLHIYRHRDENAVDLHTDERTHRLLLLDHYGIPLQVSVFTLFVIGMFTVNMNRSLVQWNIHDFYVHYQTYFLIIMAFLFSVTCLCVGGSSVLLDKIQETHQSQYIKIRQICCILERIFFSLTIGLGFILPFFNLRGMYFVFAMAFLVGVVLIYKVMHSHFKKPYQLGILLYVACIFLTQGLKDLQQDALLPVQEYYSYGEYQEISKETNPFMIYYTINDLDHSYFEEKYLCKNDHVKERLMQYLIIESEQLDRTQEQFDRPQSQPVEFSFPTRLSYQQALQKFKQAKVGNVTYYRLNHIVIAYLDKTVVRYAIEDEEDIMKFIQFTFNEGEK</sequence>
<protein>
    <submittedName>
        <fullName evidence="2">Uncharacterized protein DUF2812</fullName>
    </submittedName>
</protein>
<organism evidence="2 3">
    <name type="scientific">Longibaculum muris</name>
    <dbReference type="NCBI Taxonomy" id="1796628"/>
    <lineage>
        <taxon>Bacteria</taxon>
        <taxon>Bacillati</taxon>
        <taxon>Bacillota</taxon>
        <taxon>Erysipelotrichia</taxon>
        <taxon>Erysipelotrichales</taxon>
        <taxon>Coprobacillaceae</taxon>
        <taxon>Longibaculum</taxon>
    </lineage>
</organism>
<feature type="transmembrane region" description="Helical" evidence="1">
    <location>
        <begin position="147"/>
        <end position="171"/>
    </location>
</feature>
<dbReference type="RefSeq" id="WP_066449956.1">
    <property type="nucleotide sequence ID" value="NZ_JANKBF010000012.1"/>
</dbReference>
<feature type="transmembrane region" description="Helical" evidence="1">
    <location>
        <begin position="216"/>
        <end position="234"/>
    </location>
</feature>
<proteinExistence type="predicted"/>
<dbReference type="EMBL" id="SMCQ01000011">
    <property type="protein sequence ID" value="TCV98619.1"/>
    <property type="molecule type" value="Genomic_DNA"/>
</dbReference>
<feature type="transmembrane region" description="Helical" evidence="1">
    <location>
        <begin position="108"/>
        <end position="127"/>
    </location>
</feature>
<feature type="transmembrane region" description="Helical" evidence="1">
    <location>
        <begin position="241"/>
        <end position="259"/>
    </location>
</feature>
<name>A0A4V2W571_9FIRM</name>
<keyword evidence="1" id="KW-0812">Transmembrane</keyword>
<gene>
    <name evidence="2" type="ORF">EDD60_11125</name>
</gene>